<feature type="compositionally biased region" description="Basic and acidic residues" evidence="1">
    <location>
        <begin position="447"/>
        <end position="458"/>
    </location>
</feature>
<name>A0ABQ9X0C3_9EUKA</name>
<gene>
    <name evidence="2" type="ORF">BLNAU_19858</name>
</gene>
<proteinExistence type="predicted"/>
<reference evidence="2 3" key="1">
    <citation type="journal article" date="2022" name="bioRxiv">
        <title>Genomics of Preaxostyla Flagellates Illuminates Evolutionary Transitions and the Path Towards Mitochondrial Loss.</title>
        <authorList>
            <person name="Novak L.V.F."/>
            <person name="Treitli S.C."/>
            <person name="Pyrih J."/>
            <person name="Halakuc P."/>
            <person name="Pipaliya S.V."/>
            <person name="Vacek V."/>
            <person name="Brzon O."/>
            <person name="Soukal P."/>
            <person name="Eme L."/>
            <person name="Dacks J.B."/>
            <person name="Karnkowska A."/>
            <person name="Elias M."/>
            <person name="Hampl V."/>
        </authorList>
    </citation>
    <scope>NUCLEOTIDE SEQUENCE [LARGE SCALE GENOMIC DNA]</scope>
    <source>
        <strain evidence="2">NAU3</strain>
        <tissue evidence="2">Gut</tissue>
    </source>
</reference>
<comment type="caution">
    <text evidence="2">The sequence shown here is derived from an EMBL/GenBank/DDBJ whole genome shotgun (WGS) entry which is preliminary data.</text>
</comment>
<dbReference type="EMBL" id="JARBJD010000268">
    <property type="protein sequence ID" value="KAK2945218.1"/>
    <property type="molecule type" value="Genomic_DNA"/>
</dbReference>
<accession>A0ABQ9X0C3</accession>
<evidence type="ECO:0000313" key="2">
    <source>
        <dbReference type="EMBL" id="KAK2945218.1"/>
    </source>
</evidence>
<feature type="region of interest" description="Disordered" evidence="1">
    <location>
        <begin position="447"/>
        <end position="481"/>
    </location>
</feature>
<organism evidence="2 3">
    <name type="scientific">Blattamonas nauphoetae</name>
    <dbReference type="NCBI Taxonomy" id="2049346"/>
    <lineage>
        <taxon>Eukaryota</taxon>
        <taxon>Metamonada</taxon>
        <taxon>Preaxostyla</taxon>
        <taxon>Oxymonadida</taxon>
        <taxon>Blattamonas</taxon>
    </lineage>
</organism>
<sequence>MTYLFPEKASRRFRRTWNSFYEIVTSFAETQNNAQAFYAERIIDILQNRSSQTEGLFNRFYLFETDKMWSMLVTLVEKFSFNDNWNARYEIGRTIKETLKQSSSIFCPTTLGSSSDSGRNAVLKRATIHLLDFVLIEMGRLPSVRTDNYPLNMIDPIVPYMLLFVTSSDTTITNKAVSILHSVTSIPPNECLPALCSVDTVALQADIDLRGPRVWGKSPINMAAASTLLGHLSALFPDSDVSSPCVETVKLLVRIASSLLTSEEALHNMANCLPLTLLVTALTAAPPSHHVQIFTMYLEFFASCEIYIEIQEPFMKRLLALLPHNAHSNDPILVALSKIVTRLTSSSSLWHTLLKCLSRPEPSNTLALSLLAVINIGLKETPTLIVPSQIVPRIAQLLLQDLDELALSFLLSLLSQNSDSANRDGLEKDEAQQIVDRLLEIEQRHPLHTDTQETEKTTTDGMTQTPHVDGNGEPTSSTRTGTGVNELVDVWRVMRMAVSSLAGSPSGLERLHVLYPLILQRLKERGNALLSKDERVEQTRETLLLALVRVCSELTPLLRTVDCFPLVHLVSSFLNLIPQPTNRPTQQSCRPGFIKLPASYVRVKEFFLRVDVVTHGLDGYDITHHTIFPPSSAEHSSAGADCMISRPVSLLEFFVDFEVKCIGVKDAALLQQNNTTTPDQTRRQLLLHLLSALKRMNDFDPSAVCGVLKSFPGVPLGTSQLIDSLMDTVIVARNPSPPVCAKETCCLMSVFLLRAFPNETDSEERWRVVLREEGWEDMLNVILKQSLSDLGMKIGMNCTVASFVFEPSTIPGFTTPALLPPLNWDGALFQSPSEKSVVYHSLVSLIQPDFVFTDDFVKKAVLLLEQLRFSNSTDTNKFICPAMESTDQNLMEFLQSFMILLSSANHTLITATMKMLDSLLHNTSTRMHLRLINADLIVHLLTSLNPLSLSIADTQDIHSSVISIITLSLCLSNPYVLNALNIKDSSEQQAIHEAILNRVLVPTEAYIRYLCTNYSFIADGASSEQFTYLLTRPLETSQLSQPALTFVLDLPITLTIPSFLSFFEDNLTTLRFFFEFSRIVKELNRKDGEQSQTGQIIIRSLQKEGLEDVLQQQLQYTNTSFNAQAIVRYSVELNNLRGLNVSEYS</sequence>
<evidence type="ECO:0000313" key="3">
    <source>
        <dbReference type="Proteomes" id="UP001281761"/>
    </source>
</evidence>
<evidence type="ECO:0000256" key="1">
    <source>
        <dbReference type="SAM" id="MobiDB-lite"/>
    </source>
</evidence>
<dbReference type="Proteomes" id="UP001281761">
    <property type="component" value="Unassembled WGS sequence"/>
</dbReference>
<keyword evidence="3" id="KW-1185">Reference proteome</keyword>
<dbReference type="InterPro" id="IPR016024">
    <property type="entry name" value="ARM-type_fold"/>
</dbReference>
<dbReference type="SUPFAM" id="SSF48371">
    <property type="entry name" value="ARM repeat"/>
    <property type="match status" value="1"/>
</dbReference>
<protein>
    <submittedName>
        <fullName evidence="2">Uncharacterized protein</fullName>
    </submittedName>
</protein>